<dbReference type="EMBL" id="JADYXP020000013">
    <property type="protein sequence ID" value="KAL0111084.1"/>
    <property type="molecule type" value="Genomic_DNA"/>
</dbReference>
<dbReference type="Proteomes" id="UP001430953">
    <property type="component" value="Unassembled WGS sequence"/>
</dbReference>
<evidence type="ECO:0000256" key="5">
    <source>
        <dbReference type="ARBA" id="ARBA00022989"/>
    </source>
</evidence>
<evidence type="ECO:0000256" key="2">
    <source>
        <dbReference type="ARBA" id="ARBA00022606"/>
    </source>
</evidence>
<keyword evidence="11" id="KW-1185">Reference proteome</keyword>
<feature type="transmembrane region" description="Helical" evidence="9">
    <location>
        <begin position="185"/>
        <end position="207"/>
    </location>
</feature>
<sequence length="388" mass="44332">MTRTNTISFSVEVGLRFIGMWPDSAFPNLYWGAYMTTLITVQYYQYAYIFEHFDINNLWLLMDCLSLTLAYSHIVLKLLVLMYNRRIIYFMVRAIVEDWNESLANDSYKSTMTNMADISRRFSNTMFCAYICCAFFMSIGGYVLQAMSEANEPDNNKSRELPIKMAYPFDTSKSPIFECFLIEQFLYDMVLALLVGLVNALLVALILHVSGQIDIMQQDLLEIYNKKYDPSTFLLLMKDFICKHQKIITYSENIESLFTVIALMQVLWNTLVMCSSGFVIVTIISSGENTSTLVKPLIFYTLITLEVFVYCYAGEFLSAKSKAIGDAIYESLWYNLPPSDCCIILIMMLRCQKRLTLTAGKVVDLNLEGFTSVVKASASYVSVLNAMS</sequence>
<keyword evidence="8 9" id="KW-0807">Transducer</keyword>
<dbReference type="PANTHER" id="PTHR21137:SF42">
    <property type="entry name" value="ODORANT RECEPTOR 83A"/>
    <property type="match status" value="1"/>
</dbReference>
<feature type="transmembrane region" description="Helical" evidence="9">
    <location>
        <begin position="266"/>
        <end position="285"/>
    </location>
</feature>
<evidence type="ECO:0000256" key="3">
    <source>
        <dbReference type="ARBA" id="ARBA00022692"/>
    </source>
</evidence>
<dbReference type="GO" id="GO:0007165">
    <property type="term" value="P:signal transduction"/>
    <property type="evidence" value="ECO:0007669"/>
    <property type="project" value="UniProtKB-KW"/>
</dbReference>
<keyword evidence="4 9" id="KW-0552">Olfaction</keyword>
<feature type="transmembrane region" description="Helical" evidence="9">
    <location>
        <begin position="122"/>
        <end position="144"/>
    </location>
</feature>
<gene>
    <name evidence="10" type="ORF">PUN28_012803</name>
</gene>
<accession>A0AAW2F591</accession>
<proteinExistence type="inferred from homology"/>
<evidence type="ECO:0000313" key="11">
    <source>
        <dbReference type="Proteomes" id="UP001430953"/>
    </source>
</evidence>
<dbReference type="GO" id="GO:0005886">
    <property type="term" value="C:plasma membrane"/>
    <property type="evidence" value="ECO:0007669"/>
    <property type="project" value="UniProtKB-SubCell"/>
</dbReference>
<name>A0AAW2F591_9HYME</name>
<dbReference type="GO" id="GO:0004984">
    <property type="term" value="F:olfactory receptor activity"/>
    <property type="evidence" value="ECO:0007669"/>
    <property type="project" value="InterPro"/>
</dbReference>
<evidence type="ECO:0000256" key="4">
    <source>
        <dbReference type="ARBA" id="ARBA00022725"/>
    </source>
</evidence>
<feature type="transmembrane region" description="Helical" evidence="9">
    <location>
        <begin position="297"/>
        <end position="313"/>
    </location>
</feature>
<evidence type="ECO:0000256" key="9">
    <source>
        <dbReference type="RuleBase" id="RU351113"/>
    </source>
</evidence>
<evidence type="ECO:0000313" key="10">
    <source>
        <dbReference type="EMBL" id="KAL0111084.1"/>
    </source>
</evidence>
<evidence type="ECO:0000256" key="1">
    <source>
        <dbReference type="ARBA" id="ARBA00004141"/>
    </source>
</evidence>
<evidence type="ECO:0000256" key="8">
    <source>
        <dbReference type="ARBA" id="ARBA00023224"/>
    </source>
</evidence>
<dbReference type="InterPro" id="IPR004117">
    <property type="entry name" value="7tm6_olfct_rcpt"/>
</dbReference>
<keyword evidence="2 9" id="KW-0716">Sensory transduction</keyword>
<evidence type="ECO:0000256" key="6">
    <source>
        <dbReference type="ARBA" id="ARBA00023136"/>
    </source>
</evidence>
<protein>
    <recommendedName>
        <fullName evidence="9">Odorant receptor</fullName>
    </recommendedName>
</protein>
<keyword evidence="3 9" id="KW-0812">Transmembrane</keyword>
<comment type="caution">
    <text evidence="10">The sequence shown here is derived from an EMBL/GenBank/DDBJ whole genome shotgun (WGS) entry which is preliminary data.</text>
</comment>
<organism evidence="10 11">
    <name type="scientific">Cardiocondyla obscurior</name>
    <dbReference type="NCBI Taxonomy" id="286306"/>
    <lineage>
        <taxon>Eukaryota</taxon>
        <taxon>Metazoa</taxon>
        <taxon>Ecdysozoa</taxon>
        <taxon>Arthropoda</taxon>
        <taxon>Hexapoda</taxon>
        <taxon>Insecta</taxon>
        <taxon>Pterygota</taxon>
        <taxon>Neoptera</taxon>
        <taxon>Endopterygota</taxon>
        <taxon>Hymenoptera</taxon>
        <taxon>Apocrita</taxon>
        <taxon>Aculeata</taxon>
        <taxon>Formicoidea</taxon>
        <taxon>Formicidae</taxon>
        <taxon>Myrmicinae</taxon>
        <taxon>Cardiocondyla</taxon>
    </lineage>
</organism>
<keyword evidence="6 9" id="KW-0472">Membrane</keyword>
<dbReference type="AlphaFoldDB" id="A0AAW2F591"/>
<comment type="subcellular location">
    <subcellularLocation>
        <location evidence="9">Cell membrane</location>
        <topology evidence="9">Multi-pass membrane protein</topology>
    </subcellularLocation>
    <subcellularLocation>
        <location evidence="1">Membrane</location>
        <topology evidence="1">Multi-pass membrane protein</topology>
    </subcellularLocation>
</comment>
<feature type="transmembrane region" description="Helical" evidence="9">
    <location>
        <begin position="58"/>
        <end position="83"/>
    </location>
</feature>
<keyword evidence="7 9" id="KW-0675">Receptor</keyword>
<reference evidence="10 11" key="1">
    <citation type="submission" date="2023-03" db="EMBL/GenBank/DDBJ databases">
        <title>High recombination rates correlate with genetic variation in Cardiocondyla obscurior ants.</title>
        <authorList>
            <person name="Errbii M."/>
        </authorList>
    </citation>
    <scope>NUCLEOTIDE SEQUENCE [LARGE SCALE GENOMIC DNA]</scope>
    <source>
        <strain evidence="10">Alpha-2009</strain>
        <tissue evidence="10">Whole body</tissue>
    </source>
</reference>
<evidence type="ECO:0000256" key="7">
    <source>
        <dbReference type="ARBA" id="ARBA00023170"/>
    </source>
</evidence>
<dbReference type="PANTHER" id="PTHR21137">
    <property type="entry name" value="ODORANT RECEPTOR"/>
    <property type="match status" value="1"/>
</dbReference>
<dbReference type="GO" id="GO:0005549">
    <property type="term" value="F:odorant binding"/>
    <property type="evidence" value="ECO:0007669"/>
    <property type="project" value="InterPro"/>
</dbReference>
<comment type="similarity">
    <text evidence="9">Belongs to the insect chemoreceptor superfamily. Heteromeric odorant receptor channel (TC 1.A.69) family.</text>
</comment>
<feature type="transmembrane region" description="Helical" evidence="9">
    <location>
        <begin position="29"/>
        <end position="46"/>
    </location>
</feature>
<keyword evidence="5 9" id="KW-1133">Transmembrane helix</keyword>
<dbReference type="Pfam" id="PF02949">
    <property type="entry name" value="7tm_6"/>
    <property type="match status" value="1"/>
</dbReference>
<comment type="caution">
    <text evidence="9">Lacks conserved residue(s) required for the propagation of feature annotation.</text>
</comment>